<feature type="transmembrane region" description="Helical" evidence="9">
    <location>
        <begin position="232"/>
        <end position="255"/>
    </location>
</feature>
<dbReference type="PROSITE" id="PS51758">
    <property type="entry name" value="LETM1_RBD"/>
    <property type="match status" value="1"/>
</dbReference>
<dbReference type="InterPro" id="IPR033122">
    <property type="entry name" value="LETM1-like_RBD"/>
</dbReference>
<evidence type="ECO:0000256" key="8">
    <source>
        <dbReference type="SAM" id="MobiDB-lite"/>
    </source>
</evidence>
<dbReference type="PROSITE" id="PS50222">
    <property type="entry name" value="EF_HAND_2"/>
    <property type="match status" value="1"/>
</dbReference>
<keyword evidence="6 9" id="KW-0472">Membrane</keyword>
<evidence type="ECO:0000259" key="10">
    <source>
        <dbReference type="PROSITE" id="PS50222"/>
    </source>
</evidence>
<feature type="compositionally biased region" description="Basic and acidic residues" evidence="8">
    <location>
        <begin position="577"/>
        <end position="601"/>
    </location>
</feature>
<feature type="region of interest" description="Disordered" evidence="8">
    <location>
        <begin position="743"/>
        <end position="845"/>
    </location>
</feature>
<dbReference type="PROSITE" id="PS00018">
    <property type="entry name" value="EF_HAND_1"/>
    <property type="match status" value="1"/>
</dbReference>
<evidence type="ECO:0000256" key="7">
    <source>
        <dbReference type="PROSITE-ProRule" id="PRU01094"/>
    </source>
</evidence>
<evidence type="ECO:0000256" key="1">
    <source>
        <dbReference type="ARBA" id="ARBA00004434"/>
    </source>
</evidence>
<dbReference type="PANTHER" id="PTHR14009">
    <property type="entry name" value="LEUCINE ZIPPER-EF-HAND CONTAINING TRANSMEMBRANE PROTEIN"/>
    <property type="match status" value="1"/>
</dbReference>
<dbReference type="Pfam" id="PF07766">
    <property type="entry name" value="LETM1_RBD"/>
    <property type="match status" value="1"/>
</dbReference>
<gene>
    <name evidence="12" type="ORF">MSP1404_LOCUS12525</name>
</gene>
<dbReference type="GO" id="GO:0005509">
    <property type="term" value="F:calcium ion binding"/>
    <property type="evidence" value="ECO:0007669"/>
    <property type="project" value="InterPro"/>
</dbReference>
<evidence type="ECO:0000256" key="9">
    <source>
        <dbReference type="SAM" id="Phobius"/>
    </source>
</evidence>
<evidence type="ECO:0000256" key="3">
    <source>
        <dbReference type="ARBA" id="ARBA00022792"/>
    </source>
</evidence>
<feature type="domain" description="Letm1 RBD" evidence="11">
    <location>
        <begin position="278"/>
        <end position="489"/>
    </location>
</feature>
<keyword evidence="5 7" id="KW-0496">Mitochondrion</keyword>
<organism evidence="12">
    <name type="scientific">Micromonas pusilla</name>
    <name type="common">Picoplanktonic green alga</name>
    <name type="synonym">Chromulina pusilla</name>
    <dbReference type="NCBI Taxonomy" id="38833"/>
    <lineage>
        <taxon>Eukaryota</taxon>
        <taxon>Viridiplantae</taxon>
        <taxon>Chlorophyta</taxon>
        <taxon>Mamiellophyceae</taxon>
        <taxon>Mamiellales</taxon>
        <taxon>Mamiellaceae</taxon>
        <taxon>Micromonas</taxon>
    </lineage>
</organism>
<dbReference type="InterPro" id="IPR002048">
    <property type="entry name" value="EF_hand_dom"/>
</dbReference>
<evidence type="ECO:0000256" key="2">
    <source>
        <dbReference type="ARBA" id="ARBA00022692"/>
    </source>
</evidence>
<evidence type="ECO:0000256" key="5">
    <source>
        <dbReference type="ARBA" id="ARBA00023128"/>
    </source>
</evidence>
<keyword evidence="3" id="KW-0999">Mitochondrion inner membrane</keyword>
<dbReference type="AlphaFoldDB" id="A0A7S0KY01"/>
<comment type="subcellular location">
    <subcellularLocation>
        <location evidence="1">Mitochondrion inner membrane</location>
        <topology evidence="1">Single-pass membrane protein</topology>
    </subcellularLocation>
</comment>
<evidence type="ECO:0000313" key="12">
    <source>
        <dbReference type="EMBL" id="CAD8595120.1"/>
    </source>
</evidence>
<feature type="region of interest" description="Disordered" evidence="8">
    <location>
        <begin position="55"/>
        <end position="109"/>
    </location>
</feature>
<evidence type="ECO:0000256" key="4">
    <source>
        <dbReference type="ARBA" id="ARBA00022989"/>
    </source>
</evidence>
<feature type="region of interest" description="Disordered" evidence="8">
    <location>
        <begin position="560"/>
        <end position="632"/>
    </location>
</feature>
<keyword evidence="2 9" id="KW-0812">Transmembrane</keyword>
<evidence type="ECO:0008006" key="13">
    <source>
        <dbReference type="Google" id="ProtNLM"/>
    </source>
</evidence>
<keyword evidence="4 9" id="KW-1133">Transmembrane helix</keyword>
<proteinExistence type="predicted"/>
<dbReference type="InterPro" id="IPR018247">
    <property type="entry name" value="EF_Hand_1_Ca_BS"/>
</dbReference>
<feature type="domain" description="EF-hand" evidence="10">
    <location>
        <begin position="875"/>
        <end position="910"/>
    </location>
</feature>
<accession>A0A7S0KY01</accession>
<protein>
    <recommendedName>
        <fullName evidence="13">Mitochondrial proton/calcium exchanger protein</fullName>
    </recommendedName>
</protein>
<dbReference type="GO" id="GO:0005743">
    <property type="term" value="C:mitochondrial inner membrane"/>
    <property type="evidence" value="ECO:0007669"/>
    <property type="project" value="UniProtKB-SubCell"/>
</dbReference>
<feature type="compositionally biased region" description="Basic and acidic residues" evidence="8">
    <location>
        <begin position="749"/>
        <end position="768"/>
    </location>
</feature>
<reference evidence="12" key="1">
    <citation type="submission" date="2021-01" db="EMBL/GenBank/DDBJ databases">
        <authorList>
            <person name="Corre E."/>
            <person name="Pelletier E."/>
            <person name="Niang G."/>
            <person name="Scheremetjew M."/>
            <person name="Finn R."/>
            <person name="Kale V."/>
            <person name="Holt S."/>
            <person name="Cochrane G."/>
            <person name="Meng A."/>
            <person name="Brown T."/>
            <person name="Cohen L."/>
        </authorList>
    </citation>
    <scope>NUCLEOTIDE SEQUENCE</scope>
    <source>
        <strain evidence="12">CCMP494</strain>
    </source>
</reference>
<dbReference type="GO" id="GO:0030003">
    <property type="term" value="P:intracellular monoatomic cation homeostasis"/>
    <property type="evidence" value="ECO:0007669"/>
    <property type="project" value="TreeGrafter"/>
</dbReference>
<feature type="compositionally biased region" description="Basic and acidic residues" evidence="8">
    <location>
        <begin position="96"/>
        <end position="109"/>
    </location>
</feature>
<dbReference type="GO" id="GO:0043022">
    <property type="term" value="F:ribosome binding"/>
    <property type="evidence" value="ECO:0007669"/>
    <property type="project" value="InterPro"/>
</dbReference>
<name>A0A7S0KY01_MICPS</name>
<feature type="compositionally biased region" description="Acidic residues" evidence="8">
    <location>
        <begin position="828"/>
        <end position="839"/>
    </location>
</feature>
<dbReference type="EMBL" id="HBEV01016050">
    <property type="protein sequence ID" value="CAD8595120.1"/>
    <property type="molecule type" value="Transcribed_RNA"/>
</dbReference>
<evidence type="ECO:0000259" key="11">
    <source>
        <dbReference type="PROSITE" id="PS51758"/>
    </source>
</evidence>
<dbReference type="PANTHER" id="PTHR14009:SF1">
    <property type="entry name" value="MITOCHONDRIAL PROTON_CALCIUM EXCHANGER PROTEIN"/>
    <property type="match status" value="1"/>
</dbReference>
<dbReference type="InterPro" id="IPR044202">
    <property type="entry name" value="LETM1/MDM38-like"/>
</dbReference>
<feature type="compositionally biased region" description="Acidic residues" evidence="8">
    <location>
        <begin position="782"/>
        <end position="803"/>
    </location>
</feature>
<feature type="compositionally biased region" description="Low complexity" evidence="8">
    <location>
        <begin position="603"/>
        <end position="617"/>
    </location>
</feature>
<sequence length="996" mass="109305">MAIWRVASVNDRVDALAAYRRARGTDAVHAAFAVRGFAASALVRDVRAFASSAIPPSLEHQPGVSGGAGGGAPVVPPPSVPPGGGLPKPNVSLKKNAGEKDGSDATSKADEVPVEVDLYALDRAKAEIDRLHRERQIREARGMYESAKAAAVYVASFGPYAVACARMSRAEWRHAVAHGWHHFKDEMSHYWMGTKLLWVEVKIASRLLFKTLRGEQLTRRERRQMTRTTADVFRLVPFAAFVLIPFMEFLLPVALKVFPGMLPSTFRNDLKHEEELKKKLKAKLEVARFLQDTVRVMAKGLKQSRSGYTRDKADKLYDFMKRVRSGDATVTNDDISKFATLFGDEFTLDHISRGQLANMCRFVGIAPYGTDFYLRNQLSQKLRSLKNDDRVIKQDGIASLSLEELKSANRARGMRADTDDRAILERQLEDWLDLSLERKLPPSLLILSRAFTITRERMQPDTAEEEPALVGAGDVAWDPAVDLDKIAAEERQAVALKEIQETLASLPEEVVVSVTEERNLSSSRKEQVARKLEFLEQEEELIEEEIADRKLEEDELRAKKEAAEKAKAEAAASEKAAASDDRAAAETLFDAHEKPGEKPGERAAAPDAAVAPEAAAASTDPEVTGGSVAKKPKRSFDSIDSVSMDEVESVVAGRRAKRAARLSRLLAALSGLSSLTVERKELAELVRKELDLYGRRLRQVQTQLEGLEEGDAMRVAAAVAAEGDAGLARSIEKEGLTEGLLSRAKKVLGWKEEPKKKDAEEAREKGETAEATSPIVDLTEPPADDDEEERMAEPEELVPDEFGPDVLPPRTAGPGDDGEVLPTASDVIPEEDPAEDEDSNEKPGWFTASYDAYLSDRVNERVNRMLAGVKKDLDAADGVIGDKLKVLDSDGDGRVTIDELTAAGGVLADQLDEEDQEELRGLVAELPQDEFGRIGVEDVSALLSDILAREFESGELFEDHHDDEDERARAREVIDTIRTEGAALVAREGEGGAAEK</sequence>
<evidence type="ECO:0000256" key="6">
    <source>
        <dbReference type="ARBA" id="ARBA00023136"/>
    </source>
</evidence>